<dbReference type="CDD" id="cd00685">
    <property type="entry name" value="Trans_IPPS_HT"/>
    <property type="match status" value="1"/>
</dbReference>
<evidence type="ECO:0000256" key="3">
    <source>
        <dbReference type="RuleBase" id="RU004466"/>
    </source>
</evidence>
<dbReference type="PANTHER" id="PTHR12001">
    <property type="entry name" value="GERANYLGERANYL PYROPHOSPHATE SYNTHASE"/>
    <property type="match status" value="1"/>
</dbReference>
<evidence type="ECO:0000256" key="2">
    <source>
        <dbReference type="ARBA" id="ARBA00022842"/>
    </source>
</evidence>
<dbReference type="GO" id="GO:0046872">
    <property type="term" value="F:metal ion binding"/>
    <property type="evidence" value="ECO:0007669"/>
    <property type="project" value="UniProtKB-KW"/>
</dbReference>
<proteinExistence type="inferred from homology"/>
<reference evidence="5 6" key="1">
    <citation type="submission" date="2024-10" db="EMBL/GenBank/DDBJ databases">
        <title>Updated reference genomes for cyclostephanoid diatoms.</title>
        <authorList>
            <person name="Roberts W.R."/>
            <person name="Alverson A.J."/>
        </authorList>
    </citation>
    <scope>NUCLEOTIDE SEQUENCE [LARGE SCALE GENOMIC DNA]</scope>
    <source>
        <strain evidence="5 6">AJA010-31</strain>
    </source>
</reference>
<dbReference type="Proteomes" id="UP001530400">
    <property type="component" value="Unassembled WGS sequence"/>
</dbReference>
<keyword evidence="3" id="KW-0808">Transferase</keyword>
<organism evidence="5 6">
    <name type="scientific">Cyclotella atomus</name>
    <dbReference type="NCBI Taxonomy" id="382360"/>
    <lineage>
        <taxon>Eukaryota</taxon>
        <taxon>Sar</taxon>
        <taxon>Stramenopiles</taxon>
        <taxon>Ochrophyta</taxon>
        <taxon>Bacillariophyta</taxon>
        <taxon>Coscinodiscophyceae</taxon>
        <taxon>Thalassiosirophycidae</taxon>
        <taxon>Stephanodiscales</taxon>
        <taxon>Stephanodiscaceae</taxon>
        <taxon>Cyclotella</taxon>
    </lineage>
</organism>
<dbReference type="GO" id="GO:0016740">
    <property type="term" value="F:transferase activity"/>
    <property type="evidence" value="ECO:0007669"/>
    <property type="project" value="UniProtKB-KW"/>
</dbReference>
<comment type="similarity">
    <text evidence="3">Belongs to the FPP/GGPP synthase family.</text>
</comment>
<protein>
    <recommendedName>
        <fullName evidence="7">Geranylgeranyl diphosphate synthase</fullName>
    </recommendedName>
</protein>
<dbReference type="InterPro" id="IPR000092">
    <property type="entry name" value="Polyprenyl_synt"/>
</dbReference>
<keyword evidence="6" id="KW-1185">Reference proteome</keyword>
<dbReference type="Pfam" id="PF00348">
    <property type="entry name" value="polyprenyl_synt"/>
    <property type="match status" value="1"/>
</dbReference>
<sequence length="368" mass="41390">MTDQPHNPPTHLLQPYHYISSTPGKNIRSALIDCFQLWLNVPPTTDNDTSSNTNNNDNDSSTTTKSTDKLTEIKSIIASLHNASLLIDDIEDNSKLRRGNPVAHSIFGVANCINCANYVYFLALERCRCLGSEEALKVFVQEMLNLHRGQGHDIHTRDSSTVPTESQYISMVIDKTGGLFRLAVGLMQAFATTHQSTDFVPLVNNLGLYFQIRDDLINLADEEYFKSKSFCEDLTEGKFSYPIIHCIRMGEDGVLNSQEGDFVKSSRGNQLLSILKQRTEDVDVKRYAQRLMFEAGSLQYTREKCTMLKREIVSQIEELGGNEPLLKVLEMLDVQVEKIAEVHDGEEKLGVVGTPAGKDYRLKNLDYT</sequence>
<dbReference type="InterPro" id="IPR008949">
    <property type="entry name" value="Isoprenoid_synthase_dom_sf"/>
</dbReference>
<evidence type="ECO:0000313" key="6">
    <source>
        <dbReference type="Proteomes" id="UP001530400"/>
    </source>
</evidence>
<dbReference type="PANTHER" id="PTHR12001:SF44">
    <property type="entry name" value="GERANYLGERANYL PYROPHOSPHATE SYNTHASE"/>
    <property type="match status" value="1"/>
</dbReference>
<keyword evidence="2" id="KW-0460">Magnesium</keyword>
<comment type="caution">
    <text evidence="5">The sequence shown here is derived from an EMBL/GenBank/DDBJ whole genome shotgun (WGS) entry which is preliminary data.</text>
</comment>
<dbReference type="SFLD" id="SFLDS00005">
    <property type="entry name" value="Isoprenoid_Synthase_Type_I"/>
    <property type="match status" value="1"/>
</dbReference>
<dbReference type="PROSITE" id="PS00444">
    <property type="entry name" value="POLYPRENYL_SYNTHASE_2"/>
    <property type="match status" value="1"/>
</dbReference>
<gene>
    <name evidence="5" type="ORF">ACHAWO_008389</name>
</gene>
<dbReference type="InterPro" id="IPR033749">
    <property type="entry name" value="Polyprenyl_synt_CS"/>
</dbReference>
<evidence type="ECO:0008006" key="7">
    <source>
        <dbReference type="Google" id="ProtNLM"/>
    </source>
</evidence>
<name>A0ABD3PWJ4_9STRA</name>
<evidence type="ECO:0000256" key="4">
    <source>
        <dbReference type="SAM" id="MobiDB-lite"/>
    </source>
</evidence>
<dbReference type="AlphaFoldDB" id="A0ABD3PWJ4"/>
<feature type="compositionally biased region" description="Low complexity" evidence="4">
    <location>
        <begin position="45"/>
        <end position="65"/>
    </location>
</feature>
<accession>A0ABD3PWJ4</accession>
<dbReference type="PROSITE" id="PS00723">
    <property type="entry name" value="POLYPRENYL_SYNTHASE_1"/>
    <property type="match status" value="1"/>
</dbReference>
<dbReference type="SUPFAM" id="SSF48576">
    <property type="entry name" value="Terpenoid synthases"/>
    <property type="match status" value="1"/>
</dbReference>
<dbReference type="Gene3D" id="1.10.600.10">
    <property type="entry name" value="Farnesyl Diphosphate Synthase"/>
    <property type="match status" value="1"/>
</dbReference>
<keyword evidence="1" id="KW-0479">Metal-binding</keyword>
<feature type="region of interest" description="Disordered" evidence="4">
    <location>
        <begin position="45"/>
        <end position="67"/>
    </location>
</feature>
<evidence type="ECO:0000313" key="5">
    <source>
        <dbReference type="EMBL" id="KAL3792518.1"/>
    </source>
</evidence>
<evidence type="ECO:0000256" key="1">
    <source>
        <dbReference type="ARBA" id="ARBA00022723"/>
    </source>
</evidence>
<dbReference type="EMBL" id="JALLPJ020000426">
    <property type="protein sequence ID" value="KAL3792518.1"/>
    <property type="molecule type" value="Genomic_DNA"/>
</dbReference>